<name>A0A662Z630_9STAP</name>
<evidence type="ECO:0000259" key="1">
    <source>
        <dbReference type="PROSITE" id="PS51186"/>
    </source>
</evidence>
<keyword evidence="3" id="KW-1185">Reference proteome</keyword>
<dbReference type="Proteomes" id="UP000243605">
    <property type="component" value="Unassembled WGS sequence"/>
</dbReference>
<proteinExistence type="predicted"/>
<sequence>MEQITLRPYEQSDREALKKFKLSEAQSEFTSLPLEVLDSAIDDEFRFPVVALNENEDIVGFFQLHKHYQHKGYATPHNVIYIRSLSVNESFQGRGYGTMIAMKLPSYVQENFDDLEHFYLVVDGDNEAAWSLYERSGFINVAIKEHGPIGEERLYYLDLNQKYVHNIKLKQYKDHEGVKANIILDQKETVGYISGFIEGTEFYLKHVIVDEEEQGKGYGTSAMRQLPALLRRIDNNIEVIIVDDSLEKVDTTLLKRVGYTKFNEDSLKYKKYIK</sequence>
<dbReference type="SUPFAM" id="SSF55729">
    <property type="entry name" value="Acyl-CoA N-acyltransferases (Nat)"/>
    <property type="match status" value="2"/>
</dbReference>
<feature type="domain" description="N-acetyltransferase" evidence="1">
    <location>
        <begin position="4"/>
        <end position="170"/>
    </location>
</feature>
<dbReference type="InterPro" id="IPR000182">
    <property type="entry name" value="GNAT_dom"/>
</dbReference>
<protein>
    <submittedName>
        <fullName evidence="2">Protein N-acetyltransferase, RimJ/RimL family</fullName>
    </submittedName>
</protein>
<keyword evidence="2" id="KW-0808">Transferase</keyword>
<reference evidence="2 3" key="1">
    <citation type="submission" date="2016-10" db="EMBL/GenBank/DDBJ databases">
        <authorList>
            <person name="Varghese N."/>
            <person name="Submissions S."/>
        </authorList>
    </citation>
    <scope>NUCLEOTIDE SEQUENCE [LARGE SCALE GENOMIC DNA]</scope>
    <source>
        <strain evidence="2 3">IBRC-M10081</strain>
    </source>
</reference>
<dbReference type="AlphaFoldDB" id="A0A662Z630"/>
<dbReference type="RefSeq" id="WP_091475411.1">
    <property type="nucleotide sequence ID" value="NZ_FOIT01000004.1"/>
</dbReference>
<dbReference type="PROSITE" id="PS51186">
    <property type="entry name" value="GNAT"/>
    <property type="match status" value="2"/>
</dbReference>
<organism evidence="2 3">
    <name type="scientific">Aliicoccus persicus</name>
    <dbReference type="NCBI Taxonomy" id="930138"/>
    <lineage>
        <taxon>Bacteria</taxon>
        <taxon>Bacillati</taxon>
        <taxon>Bacillota</taxon>
        <taxon>Bacilli</taxon>
        <taxon>Bacillales</taxon>
        <taxon>Staphylococcaceae</taxon>
        <taxon>Aliicoccus</taxon>
    </lineage>
</organism>
<dbReference type="CDD" id="cd04301">
    <property type="entry name" value="NAT_SF"/>
    <property type="match status" value="2"/>
</dbReference>
<evidence type="ECO:0000313" key="3">
    <source>
        <dbReference type="Proteomes" id="UP000243605"/>
    </source>
</evidence>
<dbReference type="OrthoDB" id="66776at2"/>
<dbReference type="InterPro" id="IPR016181">
    <property type="entry name" value="Acyl_CoA_acyltransferase"/>
</dbReference>
<dbReference type="PANTHER" id="PTHR43328:SF1">
    <property type="entry name" value="N-ACETYLTRANSFERASE DOMAIN-CONTAINING PROTEIN"/>
    <property type="match status" value="1"/>
</dbReference>
<evidence type="ECO:0000313" key="2">
    <source>
        <dbReference type="EMBL" id="SEW08032.1"/>
    </source>
</evidence>
<feature type="domain" description="N-acetyltransferase" evidence="1">
    <location>
        <begin position="169"/>
        <end position="274"/>
    </location>
</feature>
<dbReference type="EMBL" id="FOIT01000004">
    <property type="protein sequence ID" value="SEW08032.1"/>
    <property type="molecule type" value="Genomic_DNA"/>
</dbReference>
<gene>
    <name evidence="2" type="ORF">SAMN05192557_1533</name>
</gene>
<dbReference type="Pfam" id="PF00583">
    <property type="entry name" value="Acetyltransf_1"/>
    <property type="match status" value="2"/>
</dbReference>
<dbReference type="GO" id="GO:0016747">
    <property type="term" value="F:acyltransferase activity, transferring groups other than amino-acyl groups"/>
    <property type="evidence" value="ECO:0007669"/>
    <property type="project" value="InterPro"/>
</dbReference>
<dbReference type="PANTHER" id="PTHR43328">
    <property type="entry name" value="ACETYLTRANSFERASE-RELATED"/>
    <property type="match status" value="1"/>
</dbReference>
<dbReference type="Gene3D" id="3.40.630.30">
    <property type="match status" value="2"/>
</dbReference>
<accession>A0A662Z630</accession>